<evidence type="ECO:0000256" key="2">
    <source>
        <dbReference type="SAM" id="Phobius"/>
    </source>
</evidence>
<reference evidence="3 4" key="1">
    <citation type="submission" date="2014-06" db="EMBL/GenBank/DDBJ databases">
        <authorList>
            <consortium name="DOE Joint Genome Institute"/>
            <person name="Kuo A."/>
            <person name="Kohler A."/>
            <person name="Nagy L.G."/>
            <person name="Floudas D."/>
            <person name="Copeland A."/>
            <person name="Barry K.W."/>
            <person name="Cichocki N."/>
            <person name="Veneault-Fourrey C."/>
            <person name="LaButti K."/>
            <person name="Lindquist E.A."/>
            <person name="Lipzen A."/>
            <person name="Lundell T."/>
            <person name="Morin E."/>
            <person name="Murat C."/>
            <person name="Sun H."/>
            <person name="Tunlid A."/>
            <person name="Henrissat B."/>
            <person name="Grigoriev I.V."/>
            <person name="Hibbett D.S."/>
            <person name="Martin F."/>
            <person name="Nordberg H.P."/>
            <person name="Cantor M.N."/>
            <person name="Hua S.X."/>
        </authorList>
    </citation>
    <scope>NUCLEOTIDE SEQUENCE [LARGE SCALE GENOMIC DNA]</scope>
    <source>
        <strain evidence="3 4">ATCC 200175</strain>
    </source>
</reference>
<name>A0A0C9TFL2_PAXIN</name>
<sequence length="58" mass="6398">YFCAEHSIRPFVFTGLLVWLLFLFSTLGISASDFFTPNLATIAQLLGLDENVAGVTFL</sequence>
<keyword evidence="2" id="KW-1133">Transmembrane helix</keyword>
<dbReference type="OrthoDB" id="407410at2759"/>
<dbReference type="GO" id="GO:0006874">
    <property type="term" value="P:intracellular calcium ion homeostasis"/>
    <property type="evidence" value="ECO:0007669"/>
    <property type="project" value="TreeGrafter"/>
</dbReference>
<gene>
    <name evidence="3" type="ORF">PAXINDRAFT_61992</name>
</gene>
<dbReference type="EMBL" id="KN820545">
    <property type="protein sequence ID" value="KIJ06051.1"/>
    <property type="molecule type" value="Genomic_DNA"/>
</dbReference>
<dbReference type="GO" id="GO:0008324">
    <property type="term" value="F:monoatomic cation transmembrane transporter activity"/>
    <property type="evidence" value="ECO:0007669"/>
    <property type="project" value="TreeGrafter"/>
</dbReference>
<reference evidence="4" key="2">
    <citation type="submission" date="2015-01" db="EMBL/GenBank/DDBJ databases">
        <title>Evolutionary Origins and Diversification of the Mycorrhizal Mutualists.</title>
        <authorList>
            <consortium name="DOE Joint Genome Institute"/>
            <consortium name="Mycorrhizal Genomics Consortium"/>
            <person name="Kohler A."/>
            <person name="Kuo A."/>
            <person name="Nagy L.G."/>
            <person name="Floudas D."/>
            <person name="Copeland A."/>
            <person name="Barry K.W."/>
            <person name="Cichocki N."/>
            <person name="Veneault-Fourrey C."/>
            <person name="LaButti K."/>
            <person name="Lindquist E.A."/>
            <person name="Lipzen A."/>
            <person name="Lundell T."/>
            <person name="Morin E."/>
            <person name="Murat C."/>
            <person name="Riley R."/>
            <person name="Ohm R."/>
            <person name="Sun H."/>
            <person name="Tunlid A."/>
            <person name="Henrissat B."/>
            <person name="Grigoriev I.V."/>
            <person name="Hibbett D.S."/>
            <person name="Martin F."/>
        </authorList>
    </citation>
    <scope>NUCLEOTIDE SEQUENCE [LARGE SCALE GENOMIC DNA]</scope>
    <source>
        <strain evidence="4">ATCC 200175</strain>
    </source>
</reference>
<evidence type="ECO:0000313" key="3">
    <source>
        <dbReference type="EMBL" id="KIJ06051.1"/>
    </source>
</evidence>
<feature type="non-terminal residue" evidence="3">
    <location>
        <position position="58"/>
    </location>
</feature>
<dbReference type="PANTHER" id="PTHR12266:SF0">
    <property type="entry name" value="MITOCHONDRIAL SODIUM_CALCIUM EXCHANGER PROTEIN"/>
    <property type="match status" value="1"/>
</dbReference>
<evidence type="ECO:0000256" key="1">
    <source>
        <dbReference type="ARBA" id="ARBA00022448"/>
    </source>
</evidence>
<protein>
    <submittedName>
        <fullName evidence="3">Uncharacterized protein</fullName>
    </submittedName>
</protein>
<keyword evidence="2" id="KW-0472">Membrane</keyword>
<dbReference type="AlphaFoldDB" id="A0A0C9TFL2"/>
<accession>A0A0C9TFL2</accession>
<dbReference type="HOGENOM" id="CLU_2984582_0_0_1"/>
<dbReference type="GO" id="GO:0016020">
    <property type="term" value="C:membrane"/>
    <property type="evidence" value="ECO:0007669"/>
    <property type="project" value="TreeGrafter"/>
</dbReference>
<dbReference type="PANTHER" id="PTHR12266">
    <property type="entry name" value="NA+/CA2+ K+ INDEPENDENT EXCHANGER"/>
    <property type="match status" value="1"/>
</dbReference>
<organism evidence="3 4">
    <name type="scientific">Paxillus involutus ATCC 200175</name>
    <dbReference type="NCBI Taxonomy" id="664439"/>
    <lineage>
        <taxon>Eukaryota</taxon>
        <taxon>Fungi</taxon>
        <taxon>Dikarya</taxon>
        <taxon>Basidiomycota</taxon>
        <taxon>Agaricomycotina</taxon>
        <taxon>Agaricomycetes</taxon>
        <taxon>Agaricomycetidae</taxon>
        <taxon>Boletales</taxon>
        <taxon>Paxilineae</taxon>
        <taxon>Paxillaceae</taxon>
        <taxon>Paxillus</taxon>
    </lineage>
</organism>
<keyword evidence="4" id="KW-1185">Reference proteome</keyword>
<dbReference type="InterPro" id="IPR051359">
    <property type="entry name" value="CaCA_antiporter"/>
</dbReference>
<feature type="transmembrane region" description="Helical" evidence="2">
    <location>
        <begin position="12"/>
        <end position="31"/>
    </location>
</feature>
<keyword evidence="2" id="KW-0812">Transmembrane</keyword>
<keyword evidence="1" id="KW-0813">Transport</keyword>
<proteinExistence type="predicted"/>
<evidence type="ECO:0000313" key="4">
    <source>
        <dbReference type="Proteomes" id="UP000053647"/>
    </source>
</evidence>
<dbReference type="Proteomes" id="UP000053647">
    <property type="component" value="Unassembled WGS sequence"/>
</dbReference>
<feature type="non-terminal residue" evidence="3">
    <location>
        <position position="1"/>
    </location>
</feature>